<dbReference type="PANTHER" id="PTHR43798">
    <property type="entry name" value="MONOACYLGLYCEROL LIPASE"/>
    <property type="match status" value="1"/>
</dbReference>
<dbReference type="PANTHER" id="PTHR43798:SF33">
    <property type="entry name" value="HYDROLASE, PUTATIVE (AFU_ORTHOLOGUE AFUA_2G14860)-RELATED"/>
    <property type="match status" value="1"/>
</dbReference>
<evidence type="ECO:0000313" key="2">
    <source>
        <dbReference type="EMBL" id="GAA2143755.1"/>
    </source>
</evidence>
<dbReference type="InterPro" id="IPR050266">
    <property type="entry name" value="AB_hydrolase_sf"/>
</dbReference>
<evidence type="ECO:0000313" key="3">
    <source>
        <dbReference type="Proteomes" id="UP001500102"/>
    </source>
</evidence>
<proteinExistence type="predicted"/>
<evidence type="ECO:0000259" key="1">
    <source>
        <dbReference type="Pfam" id="PF00561"/>
    </source>
</evidence>
<dbReference type="InterPro" id="IPR029058">
    <property type="entry name" value="AB_hydrolase_fold"/>
</dbReference>
<sequence length="283" mass="31111">MEMLNERRRTVASDAAELAVFEFGPEPGPDVPTLLLVHGYPDDHRVFLPAIRELAPTHHVVAYDTRNAGASAVHGPGGDYSLTALVDDVFAVLAESGAEAVHLVGHDWGSIQGWAAVQDPRAAGRISRYTSISGPDLGHFSRWIRRRVRNPRAWPELAGQLLRSWYVGAFLVPVLPEAAWRLFLARRYERTAKRDVGNDPVRGLALYRSNFRGPRKPAAPVRVTVPVQVVVPLKDPFLAPGLVEGLEAWVDDVTVTRVDGGHWWPATRPAEFAALLRQPGATP</sequence>
<reference evidence="2 3" key="1">
    <citation type="journal article" date="2019" name="Int. J. Syst. Evol. Microbiol.">
        <title>The Global Catalogue of Microorganisms (GCM) 10K type strain sequencing project: providing services to taxonomists for standard genome sequencing and annotation.</title>
        <authorList>
            <consortium name="The Broad Institute Genomics Platform"/>
            <consortium name="The Broad Institute Genome Sequencing Center for Infectious Disease"/>
            <person name="Wu L."/>
            <person name="Ma J."/>
        </authorList>
    </citation>
    <scope>NUCLEOTIDE SEQUENCE [LARGE SCALE GENOMIC DNA]</scope>
    <source>
        <strain evidence="2 3">JCM 15921</strain>
    </source>
</reference>
<name>A0ABN2ZKP8_9MICC</name>
<accession>A0ABN2ZKP8</accession>
<feature type="domain" description="AB hydrolase-1" evidence="1">
    <location>
        <begin position="32"/>
        <end position="147"/>
    </location>
</feature>
<dbReference type="EMBL" id="BAAAQB010000041">
    <property type="protein sequence ID" value="GAA2143755.1"/>
    <property type="molecule type" value="Genomic_DNA"/>
</dbReference>
<dbReference type="InterPro" id="IPR000073">
    <property type="entry name" value="AB_hydrolase_1"/>
</dbReference>
<dbReference type="SUPFAM" id="SSF53474">
    <property type="entry name" value="alpha/beta-Hydrolases"/>
    <property type="match status" value="1"/>
</dbReference>
<gene>
    <name evidence="2" type="ORF">GCM10009825_34470</name>
</gene>
<dbReference type="Proteomes" id="UP001500102">
    <property type="component" value="Unassembled WGS sequence"/>
</dbReference>
<comment type="caution">
    <text evidence="2">The sequence shown here is derived from an EMBL/GenBank/DDBJ whole genome shotgun (WGS) entry which is preliminary data.</text>
</comment>
<dbReference type="RefSeq" id="WP_344367626.1">
    <property type="nucleotide sequence ID" value="NZ_BAAAQB010000041.1"/>
</dbReference>
<keyword evidence="3" id="KW-1185">Reference proteome</keyword>
<organism evidence="2 3">
    <name type="scientific">Arthrobacter humicola</name>
    <dbReference type="NCBI Taxonomy" id="409291"/>
    <lineage>
        <taxon>Bacteria</taxon>
        <taxon>Bacillati</taxon>
        <taxon>Actinomycetota</taxon>
        <taxon>Actinomycetes</taxon>
        <taxon>Micrococcales</taxon>
        <taxon>Micrococcaceae</taxon>
        <taxon>Arthrobacter</taxon>
    </lineage>
</organism>
<dbReference type="Gene3D" id="3.40.50.1820">
    <property type="entry name" value="alpha/beta hydrolase"/>
    <property type="match status" value="1"/>
</dbReference>
<dbReference type="Pfam" id="PF00561">
    <property type="entry name" value="Abhydrolase_1"/>
    <property type="match status" value="1"/>
</dbReference>
<protein>
    <recommendedName>
        <fullName evidence="1">AB hydrolase-1 domain-containing protein</fullName>
    </recommendedName>
</protein>